<dbReference type="InterPro" id="IPR043128">
    <property type="entry name" value="Rev_trsase/Diguanyl_cyclase"/>
</dbReference>
<dbReference type="InterPro" id="IPR000014">
    <property type="entry name" value="PAS"/>
</dbReference>
<comment type="caution">
    <text evidence="6">The sequence shown here is derived from an EMBL/GenBank/DDBJ whole genome shotgun (WGS) entry which is preliminary data.</text>
</comment>
<feature type="transmembrane region" description="Helical" evidence="1">
    <location>
        <begin position="116"/>
        <end position="139"/>
    </location>
</feature>
<feature type="domain" description="EAL" evidence="4">
    <location>
        <begin position="728"/>
        <end position="979"/>
    </location>
</feature>
<dbReference type="PROSITE" id="PS50112">
    <property type="entry name" value="PAS"/>
    <property type="match status" value="2"/>
</dbReference>
<dbReference type="Pfam" id="PF13426">
    <property type="entry name" value="PAS_9"/>
    <property type="match status" value="1"/>
</dbReference>
<feature type="domain" description="PAS" evidence="2">
    <location>
        <begin position="424"/>
        <end position="497"/>
    </location>
</feature>
<feature type="transmembrane region" description="Helical" evidence="1">
    <location>
        <begin position="159"/>
        <end position="177"/>
    </location>
</feature>
<dbReference type="InterPro" id="IPR035965">
    <property type="entry name" value="PAS-like_dom_sf"/>
</dbReference>
<keyword evidence="7" id="KW-1185">Reference proteome</keyword>
<evidence type="ECO:0000256" key="1">
    <source>
        <dbReference type="SAM" id="Phobius"/>
    </source>
</evidence>
<dbReference type="PANTHER" id="PTHR44757:SF2">
    <property type="entry name" value="BIOFILM ARCHITECTURE MAINTENANCE PROTEIN MBAA"/>
    <property type="match status" value="1"/>
</dbReference>
<evidence type="ECO:0000259" key="3">
    <source>
        <dbReference type="PROSITE" id="PS50113"/>
    </source>
</evidence>
<dbReference type="Proteomes" id="UP000615755">
    <property type="component" value="Unassembled WGS sequence"/>
</dbReference>
<organism evidence="6 7">
    <name type="scientific">Pseudoalteromonas aurantia 208</name>
    <dbReference type="NCBI Taxonomy" id="1314867"/>
    <lineage>
        <taxon>Bacteria</taxon>
        <taxon>Pseudomonadati</taxon>
        <taxon>Pseudomonadota</taxon>
        <taxon>Gammaproteobacteria</taxon>
        <taxon>Alteromonadales</taxon>
        <taxon>Pseudoalteromonadaceae</taxon>
        <taxon>Pseudoalteromonas</taxon>
    </lineage>
</organism>
<dbReference type="Gene3D" id="3.30.70.270">
    <property type="match status" value="1"/>
</dbReference>
<dbReference type="Gene3D" id="3.30.450.20">
    <property type="entry name" value="PAS domain"/>
    <property type="match status" value="2"/>
</dbReference>
<dbReference type="PROSITE" id="PS50883">
    <property type="entry name" value="EAL"/>
    <property type="match status" value="1"/>
</dbReference>
<evidence type="ECO:0000259" key="5">
    <source>
        <dbReference type="PROSITE" id="PS50887"/>
    </source>
</evidence>
<protein>
    <submittedName>
        <fullName evidence="6">Uncharacterized protein</fullName>
    </submittedName>
</protein>
<feature type="domain" description="PAS" evidence="2">
    <location>
        <begin position="295"/>
        <end position="352"/>
    </location>
</feature>
<dbReference type="InterPro" id="IPR000160">
    <property type="entry name" value="GGDEF_dom"/>
</dbReference>
<dbReference type="NCBIfam" id="TIGR00229">
    <property type="entry name" value="sensory_box"/>
    <property type="match status" value="2"/>
</dbReference>
<dbReference type="CDD" id="cd01949">
    <property type="entry name" value="GGDEF"/>
    <property type="match status" value="1"/>
</dbReference>
<feature type="domain" description="GGDEF" evidence="5">
    <location>
        <begin position="586"/>
        <end position="719"/>
    </location>
</feature>
<feature type="transmembrane region" description="Helical" evidence="1">
    <location>
        <begin position="20"/>
        <end position="40"/>
    </location>
</feature>
<feature type="transmembrane region" description="Helical" evidence="1">
    <location>
        <begin position="229"/>
        <end position="252"/>
    </location>
</feature>
<dbReference type="NCBIfam" id="TIGR00254">
    <property type="entry name" value="GGDEF"/>
    <property type="match status" value="1"/>
</dbReference>
<dbReference type="Gene3D" id="3.20.20.450">
    <property type="entry name" value="EAL domain"/>
    <property type="match status" value="1"/>
</dbReference>
<evidence type="ECO:0000259" key="4">
    <source>
        <dbReference type="PROSITE" id="PS50883"/>
    </source>
</evidence>
<dbReference type="SUPFAM" id="SSF141868">
    <property type="entry name" value="EAL domain-like"/>
    <property type="match status" value="1"/>
</dbReference>
<dbReference type="Pfam" id="PF00989">
    <property type="entry name" value="PAS"/>
    <property type="match status" value="1"/>
</dbReference>
<dbReference type="InterPro" id="IPR035919">
    <property type="entry name" value="EAL_sf"/>
</dbReference>
<feature type="transmembrane region" description="Helical" evidence="1">
    <location>
        <begin position="189"/>
        <end position="209"/>
    </location>
</feature>
<proteinExistence type="predicted"/>
<dbReference type="PROSITE" id="PS50113">
    <property type="entry name" value="PAC"/>
    <property type="match status" value="1"/>
</dbReference>
<evidence type="ECO:0000313" key="7">
    <source>
        <dbReference type="Proteomes" id="UP000615755"/>
    </source>
</evidence>
<dbReference type="EMBL" id="AQGV01000015">
    <property type="protein sequence ID" value="MBE0370665.1"/>
    <property type="molecule type" value="Genomic_DNA"/>
</dbReference>
<accession>A0ABR9EI29</accession>
<dbReference type="InterPro" id="IPR052155">
    <property type="entry name" value="Biofilm_reg_signaling"/>
</dbReference>
<sequence length="988" mass="110391">MNSRTVFKQWTNKYSIATSVLVFLVFSAISLFISTGQVGIDIWYANMAFGLLLSLQSYHHWIKHCLIIFSINLLLYVLVDKISTIAIITMLSNIIEAVLIALLVKQAMLKKVNGYNVLEFTLLLYKVVVIPSVLGALFFSCVEVYLGSQPWFSAFSTKLIATVLGAVSIFPLGYYICHTKKQGQTQYEHKSILLIALTTVINVVALKYLPFPYAYTSLALVLSALFMPFSMVSINILINSIVSLYFVSIGLITITKGEHAETLFLLPMLITYITPALLSAALTSYRHTYAKLTSAHATIKRMYDYTPVAMLSIDSKGIVNAVSEQWLDLLGYTREDVLGRRAIDFLTPNSREYAINYVLPEFFKLGKVENIRYQVQHKKGMSIDVELTSVMEPESLHLGKYFNSLAVIKDVTTEITLTKKLAQDRELLETTLMSIGDGVIATDVHGLTRFVNPIAESLLGVRRGEMLKRPAENYIHLIDRHNSTRLPCPIRQVLDSRKKYTFEQDAILVSKTGVQYSIQDTTTPIVSSKGELQGVVMVFQDVTELVASNDRMAYLAQHDSLTGLPNRTLALDRLHQACSKHTRVPQAFAVAFVDVDNFKQINDTHGHDTGDVILQTIGKKLNTILRSSDTAARIGGDEFLLLLHDVVDRQAISQVYEKLNTAISEPIIVNKKAVSVSVSIGVCLFPDDGTAPELLLKNADEAMYHSKSQGRNRLSFYSQSVDIKTFNYMSLSDFISDPSINFNEIFYITPLIKAVDHSIQGIIIGYDFSSVLPQCESADVFTLAQKQGVFSKLSRKWFLGLNKTLSGIRGETLKDITIRVDDRHLVSSEFYLAIEQTLESLNIAVEKIVLSFKESVFFHDNKITISAINKLKNLNIRLDVREFGVNSISLDFLNIVPLDSVTIGAGLTSQMETEQHNEVLAYTLIKLAKSVNLKCTAVTVATSYQATLLEAMGCDYLLGGYFYKPLPIEQINKLIDKPCNIMLVSSDY</sequence>
<dbReference type="CDD" id="cd00130">
    <property type="entry name" value="PAS"/>
    <property type="match status" value="2"/>
</dbReference>
<keyword evidence="1" id="KW-0812">Transmembrane</keyword>
<keyword evidence="1" id="KW-1133">Transmembrane helix</keyword>
<dbReference type="Pfam" id="PF00563">
    <property type="entry name" value="EAL"/>
    <property type="match status" value="1"/>
</dbReference>
<dbReference type="SMART" id="SM00091">
    <property type="entry name" value="PAS"/>
    <property type="match status" value="2"/>
</dbReference>
<dbReference type="InterPro" id="IPR029787">
    <property type="entry name" value="Nucleotide_cyclase"/>
</dbReference>
<dbReference type="PROSITE" id="PS50887">
    <property type="entry name" value="GGDEF"/>
    <property type="match status" value="1"/>
</dbReference>
<reference evidence="6 7" key="1">
    <citation type="submission" date="2015-03" db="EMBL/GenBank/DDBJ databases">
        <title>Genome sequence of Pseudoalteromonas aurantia.</title>
        <authorList>
            <person name="Xie B.-B."/>
            <person name="Rong J.-C."/>
            <person name="Qin Q.-L."/>
            <person name="Zhang Y.-Z."/>
        </authorList>
    </citation>
    <scope>NUCLEOTIDE SEQUENCE [LARGE SCALE GENOMIC DNA]</scope>
    <source>
        <strain evidence="6 7">208</strain>
    </source>
</reference>
<evidence type="ECO:0000259" key="2">
    <source>
        <dbReference type="PROSITE" id="PS50112"/>
    </source>
</evidence>
<dbReference type="SUPFAM" id="SSF55785">
    <property type="entry name" value="PYP-like sensor domain (PAS domain)"/>
    <property type="match status" value="2"/>
</dbReference>
<dbReference type="PANTHER" id="PTHR44757">
    <property type="entry name" value="DIGUANYLATE CYCLASE DGCP"/>
    <property type="match status" value="1"/>
</dbReference>
<dbReference type="InterPro" id="IPR000700">
    <property type="entry name" value="PAS-assoc_C"/>
</dbReference>
<dbReference type="RefSeq" id="WP_192509728.1">
    <property type="nucleotide sequence ID" value="NZ_AQGV01000015.1"/>
</dbReference>
<dbReference type="InterPro" id="IPR001633">
    <property type="entry name" value="EAL_dom"/>
</dbReference>
<dbReference type="SUPFAM" id="SSF55073">
    <property type="entry name" value="Nucleotide cyclase"/>
    <property type="match status" value="1"/>
</dbReference>
<dbReference type="SMART" id="SM00052">
    <property type="entry name" value="EAL"/>
    <property type="match status" value="1"/>
</dbReference>
<dbReference type="Pfam" id="PF00990">
    <property type="entry name" value="GGDEF"/>
    <property type="match status" value="1"/>
</dbReference>
<feature type="domain" description="PAC" evidence="3">
    <location>
        <begin position="502"/>
        <end position="554"/>
    </location>
</feature>
<keyword evidence="1" id="KW-0472">Membrane</keyword>
<dbReference type="CDD" id="cd01948">
    <property type="entry name" value="EAL"/>
    <property type="match status" value="1"/>
</dbReference>
<evidence type="ECO:0000313" key="6">
    <source>
        <dbReference type="EMBL" id="MBE0370665.1"/>
    </source>
</evidence>
<dbReference type="SMART" id="SM00267">
    <property type="entry name" value="GGDEF"/>
    <property type="match status" value="1"/>
</dbReference>
<name>A0ABR9EI29_9GAMM</name>
<dbReference type="InterPro" id="IPR013767">
    <property type="entry name" value="PAS_fold"/>
</dbReference>
<gene>
    <name evidence="6" type="ORF">PAUR_b0744</name>
</gene>
<feature type="transmembrane region" description="Helical" evidence="1">
    <location>
        <begin position="85"/>
        <end position="104"/>
    </location>
</feature>
<feature type="transmembrane region" description="Helical" evidence="1">
    <location>
        <begin position="264"/>
        <end position="285"/>
    </location>
</feature>